<dbReference type="InterPro" id="IPR000719">
    <property type="entry name" value="Prot_kinase_dom"/>
</dbReference>
<reference evidence="10 11" key="1">
    <citation type="journal article" date="2019" name="Int. J. Syst. Evol. Microbiol.">
        <title>The Global Catalogue of Microorganisms (GCM) 10K type strain sequencing project: providing services to taxonomists for standard genome sequencing and annotation.</title>
        <authorList>
            <consortium name="The Broad Institute Genomics Platform"/>
            <consortium name="The Broad Institute Genome Sequencing Center for Infectious Disease"/>
            <person name="Wu L."/>
            <person name="Ma J."/>
        </authorList>
    </citation>
    <scope>NUCLEOTIDE SEQUENCE [LARGE SCALE GENOMIC DNA]</scope>
    <source>
        <strain evidence="10 11">JCM 14718</strain>
    </source>
</reference>
<evidence type="ECO:0000259" key="9">
    <source>
        <dbReference type="PROSITE" id="PS50011"/>
    </source>
</evidence>
<evidence type="ECO:0000256" key="4">
    <source>
        <dbReference type="ARBA" id="ARBA00022741"/>
    </source>
</evidence>
<dbReference type="Gene3D" id="3.30.200.20">
    <property type="entry name" value="Phosphorylase Kinase, domain 1"/>
    <property type="match status" value="1"/>
</dbReference>
<keyword evidence="11" id="KW-1185">Reference proteome</keyword>
<evidence type="ECO:0000256" key="7">
    <source>
        <dbReference type="PROSITE-ProRule" id="PRU10141"/>
    </source>
</evidence>
<dbReference type="PROSITE" id="PS00107">
    <property type="entry name" value="PROTEIN_KINASE_ATP"/>
    <property type="match status" value="1"/>
</dbReference>
<feature type="binding site" evidence="7">
    <location>
        <position position="40"/>
    </location>
    <ligand>
        <name>ATP</name>
        <dbReference type="ChEBI" id="CHEBI:30616"/>
    </ligand>
</feature>
<evidence type="ECO:0000256" key="8">
    <source>
        <dbReference type="SAM" id="Phobius"/>
    </source>
</evidence>
<dbReference type="PANTHER" id="PTHR43289:SF6">
    <property type="entry name" value="SERINE_THREONINE-PROTEIN KINASE NEKL-3"/>
    <property type="match status" value="1"/>
</dbReference>
<evidence type="ECO:0000256" key="3">
    <source>
        <dbReference type="ARBA" id="ARBA00022679"/>
    </source>
</evidence>
<keyword evidence="5" id="KW-0418">Kinase</keyword>
<dbReference type="RefSeq" id="WP_344305969.1">
    <property type="nucleotide sequence ID" value="NZ_BAAANY010000001.1"/>
</dbReference>
<keyword evidence="4 7" id="KW-0547">Nucleotide-binding</keyword>
<feature type="transmembrane region" description="Helical" evidence="8">
    <location>
        <begin position="360"/>
        <end position="382"/>
    </location>
</feature>
<dbReference type="Gene3D" id="1.10.510.10">
    <property type="entry name" value="Transferase(Phosphotransferase) domain 1"/>
    <property type="match status" value="1"/>
</dbReference>
<evidence type="ECO:0000313" key="10">
    <source>
        <dbReference type="EMBL" id="GAA1654899.1"/>
    </source>
</evidence>
<keyword evidence="6 7" id="KW-0067">ATP-binding</keyword>
<dbReference type="EMBL" id="BAAANY010000001">
    <property type="protein sequence ID" value="GAA1654899.1"/>
    <property type="molecule type" value="Genomic_DNA"/>
</dbReference>
<keyword evidence="8" id="KW-1133">Transmembrane helix</keyword>
<dbReference type="PROSITE" id="PS50011">
    <property type="entry name" value="PROTEIN_KINASE_DOM"/>
    <property type="match status" value="1"/>
</dbReference>
<evidence type="ECO:0000256" key="2">
    <source>
        <dbReference type="ARBA" id="ARBA00022527"/>
    </source>
</evidence>
<dbReference type="InterPro" id="IPR011009">
    <property type="entry name" value="Kinase-like_dom_sf"/>
</dbReference>
<sequence length="570" mass="60930">MVEARVIAGRYVIRAAIGQGGMGRVWRAHDQTLDREVALKEVLLPLGMSELAKAQMAERMLREARLGARLRHPAIVRVHDVITADNHPWIVMELVDGRSLEELVEAEGALPPARVAALGLSLLGALRAAHKAGVIHRDVKPANVLVEDDDAVVLTDFGIAYEMDQVSLTATGTMIGSPQYMAPERVRGESPGPASDLFSLGATLYAAVEGRAPFARTGQLPTLAAVLSDPPDAFEHAGPLQPVLAGLLEKEPDRRPSAEEVEEALRTIMAVEQAPTTGDLSRLTAGGIAEPAPMVVDPPVVRPERPEPVSVPAESFVRLEPASGAAVPAESFVRPESSTVTSDAPPPAPVVPAPRRRRRLMWTLVAAAVAIVVAVGVTITVVRLNRPEFIDGYLVYTLEAPPAGGYQKVATSKGTLELGEIIRFGRATTVLPTNWTTLTSPPDLRTAPGFAASKDVDSGQLVIQVQAIPADRADHLSPRDWLTGEDSYAYKNRTGYHLKSLKVDAGYKDDSADAAVWSWTWMDGGVQRGVFVLVRQRDGDLYSLAVSGPAVASSTDSSLVVEVFGGLKFL</sequence>
<dbReference type="Proteomes" id="UP001500618">
    <property type="component" value="Unassembled WGS sequence"/>
</dbReference>
<feature type="domain" description="Protein kinase" evidence="9">
    <location>
        <begin position="11"/>
        <end position="269"/>
    </location>
</feature>
<organism evidence="10 11">
    <name type="scientific">Fodinicola feengrottensis</name>
    <dbReference type="NCBI Taxonomy" id="435914"/>
    <lineage>
        <taxon>Bacteria</taxon>
        <taxon>Bacillati</taxon>
        <taxon>Actinomycetota</taxon>
        <taxon>Actinomycetes</taxon>
        <taxon>Mycobacteriales</taxon>
        <taxon>Fodinicola</taxon>
    </lineage>
</organism>
<evidence type="ECO:0000256" key="1">
    <source>
        <dbReference type="ARBA" id="ARBA00012513"/>
    </source>
</evidence>
<dbReference type="InterPro" id="IPR017441">
    <property type="entry name" value="Protein_kinase_ATP_BS"/>
</dbReference>
<name>A0ABN2FP79_9ACTN</name>
<dbReference type="PANTHER" id="PTHR43289">
    <property type="entry name" value="MITOGEN-ACTIVATED PROTEIN KINASE KINASE KINASE 20-RELATED"/>
    <property type="match status" value="1"/>
</dbReference>
<protein>
    <recommendedName>
        <fullName evidence="1">non-specific serine/threonine protein kinase</fullName>
        <ecNumber evidence="1">2.7.11.1</ecNumber>
    </recommendedName>
</protein>
<evidence type="ECO:0000256" key="5">
    <source>
        <dbReference type="ARBA" id="ARBA00022777"/>
    </source>
</evidence>
<dbReference type="EC" id="2.7.11.1" evidence="1"/>
<dbReference type="CDD" id="cd14014">
    <property type="entry name" value="STKc_PknB_like"/>
    <property type="match status" value="1"/>
</dbReference>
<gene>
    <name evidence="10" type="ORF">GCM10009765_00030</name>
</gene>
<evidence type="ECO:0000313" key="11">
    <source>
        <dbReference type="Proteomes" id="UP001500618"/>
    </source>
</evidence>
<keyword evidence="8" id="KW-0472">Membrane</keyword>
<dbReference type="SUPFAM" id="SSF56112">
    <property type="entry name" value="Protein kinase-like (PK-like)"/>
    <property type="match status" value="1"/>
</dbReference>
<keyword evidence="3" id="KW-0808">Transferase</keyword>
<dbReference type="SMART" id="SM00220">
    <property type="entry name" value="S_TKc"/>
    <property type="match status" value="1"/>
</dbReference>
<dbReference type="Pfam" id="PF00069">
    <property type="entry name" value="Pkinase"/>
    <property type="match status" value="1"/>
</dbReference>
<evidence type="ECO:0000256" key="6">
    <source>
        <dbReference type="ARBA" id="ARBA00022840"/>
    </source>
</evidence>
<dbReference type="PROSITE" id="PS00108">
    <property type="entry name" value="PROTEIN_KINASE_ST"/>
    <property type="match status" value="1"/>
</dbReference>
<keyword evidence="2" id="KW-0723">Serine/threonine-protein kinase</keyword>
<accession>A0ABN2FP79</accession>
<dbReference type="InterPro" id="IPR008271">
    <property type="entry name" value="Ser/Thr_kinase_AS"/>
</dbReference>
<comment type="caution">
    <text evidence="10">The sequence shown here is derived from an EMBL/GenBank/DDBJ whole genome shotgun (WGS) entry which is preliminary data.</text>
</comment>
<proteinExistence type="predicted"/>
<keyword evidence="8" id="KW-0812">Transmembrane</keyword>